<proteinExistence type="predicted"/>
<dbReference type="AlphaFoldDB" id="A0A0F9GCD0"/>
<dbReference type="Pfam" id="PF10133">
    <property type="entry name" value="CooT"/>
    <property type="match status" value="1"/>
</dbReference>
<protein>
    <recommendedName>
        <fullName evidence="2">RNA-binding protein</fullName>
    </recommendedName>
</protein>
<organism evidence="1">
    <name type="scientific">marine sediment metagenome</name>
    <dbReference type="NCBI Taxonomy" id="412755"/>
    <lineage>
        <taxon>unclassified sequences</taxon>
        <taxon>metagenomes</taxon>
        <taxon>ecological metagenomes</taxon>
    </lineage>
</organism>
<reference evidence="1" key="1">
    <citation type="journal article" date="2015" name="Nature">
        <title>Complex archaea that bridge the gap between prokaryotes and eukaryotes.</title>
        <authorList>
            <person name="Spang A."/>
            <person name="Saw J.H."/>
            <person name="Jorgensen S.L."/>
            <person name="Zaremba-Niedzwiedzka K."/>
            <person name="Martijn J."/>
            <person name="Lind A.E."/>
            <person name="van Eijk R."/>
            <person name="Schleper C."/>
            <person name="Guy L."/>
            <person name="Ettema T.J."/>
        </authorList>
    </citation>
    <scope>NUCLEOTIDE SEQUENCE</scope>
</reference>
<dbReference type="EMBL" id="LAZR01020634">
    <property type="protein sequence ID" value="KKL88196.1"/>
    <property type="molecule type" value="Genomic_DNA"/>
</dbReference>
<evidence type="ECO:0008006" key="2">
    <source>
        <dbReference type="Google" id="ProtNLM"/>
    </source>
</evidence>
<comment type="caution">
    <text evidence="1">The sequence shown here is derived from an EMBL/GenBank/DDBJ whole genome shotgun (WGS) entry which is preliminary data.</text>
</comment>
<evidence type="ECO:0000313" key="1">
    <source>
        <dbReference type="EMBL" id="KKL88196.1"/>
    </source>
</evidence>
<sequence length="61" mass="6972">MCDTSAFVQVTDGEELLLESVDLIRPEDGKVYLRSVFGEERTFEGSIKEISLSKHRIVLER</sequence>
<gene>
    <name evidence="1" type="ORF">LCGC14_1927120</name>
</gene>
<name>A0A0F9GCD0_9ZZZZ</name>
<dbReference type="InterPro" id="IPR019300">
    <property type="entry name" value="CooT"/>
</dbReference>
<accession>A0A0F9GCD0</accession>